<dbReference type="VEuPathDB" id="FungiDB:H310_00075"/>
<feature type="transmembrane region" description="Helical" evidence="2">
    <location>
        <begin position="16"/>
        <end position="38"/>
    </location>
</feature>
<name>A0A3R7D2E0_9STRA</name>
<proteinExistence type="predicted"/>
<dbReference type="AlphaFoldDB" id="A0A3R7D2E0"/>
<keyword evidence="4" id="KW-1185">Reference proteome</keyword>
<keyword evidence="2" id="KW-0812">Transmembrane</keyword>
<protein>
    <submittedName>
        <fullName evidence="3">Uncharacterized protein</fullName>
    </submittedName>
</protein>
<keyword evidence="2" id="KW-1133">Transmembrane helix</keyword>
<feature type="compositionally biased region" description="Basic and acidic residues" evidence="1">
    <location>
        <begin position="125"/>
        <end position="134"/>
    </location>
</feature>
<comment type="caution">
    <text evidence="3">The sequence shown here is derived from an EMBL/GenBank/DDBJ whole genome shotgun (WGS) entry which is preliminary data.</text>
</comment>
<evidence type="ECO:0000313" key="4">
    <source>
        <dbReference type="Proteomes" id="UP000285060"/>
    </source>
</evidence>
<organism evidence="3 4">
    <name type="scientific">Aphanomyces invadans</name>
    <dbReference type="NCBI Taxonomy" id="157072"/>
    <lineage>
        <taxon>Eukaryota</taxon>
        <taxon>Sar</taxon>
        <taxon>Stramenopiles</taxon>
        <taxon>Oomycota</taxon>
        <taxon>Saprolegniomycetes</taxon>
        <taxon>Saprolegniales</taxon>
        <taxon>Verrucalvaceae</taxon>
        <taxon>Aphanomyces</taxon>
    </lineage>
</organism>
<accession>A0A3R7D2E0</accession>
<keyword evidence="2" id="KW-0472">Membrane</keyword>
<evidence type="ECO:0000313" key="3">
    <source>
        <dbReference type="EMBL" id="RHY31254.1"/>
    </source>
</evidence>
<evidence type="ECO:0000256" key="1">
    <source>
        <dbReference type="SAM" id="MobiDB-lite"/>
    </source>
</evidence>
<gene>
    <name evidence="3" type="ORF">DYB32_003795</name>
</gene>
<dbReference type="EMBL" id="QUSY01000229">
    <property type="protein sequence ID" value="RHY31254.1"/>
    <property type="molecule type" value="Genomic_DNA"/>
</dbReference>
<reference evidence="3 4" key="1">
    <citation type="submission" date="2018-08" db="EMBL/GenBank/DDBJ databases">
        <title>Aphanomyces genome sequencing and annotation.</title>
        <authorList>
            <person name="Minardi D."/>
            <person name="Oidtmann B."/>
            <person name="Van Der Giezen M."/>
            <person name="Studholme D.J."/>
        </authorList>
    </citation>
    <scope>NUCLEOTIDE SEQUENCE [LARGE SCALE GENOMIC DNA]</scope>
    <source>
        <strain evidence="3 4">NJM0002</strain>
    </source>
</reference>
<evidence type="ECO:0000256" key="2">
    <source>
        <dbReference type="SAM" id="Phobius"/>
    </source>
</evidence>
<sequence>MDESVWESVLMRFSPQQILCASFAGIFVLTLAFAYVVVDPTLSTRPYKNLSVQYTAWYDKVTPEIATHWITCIEWSHSFDDSTYTPPKDDELIKRCSLRDIDREIHLSQTQDTHATSSLHRRKHDRFEGGNEDEIKAPLQTMHNILTYFKAPPTRDINQVSIFCKALVKHDGLDLLQTLVQTSADPDVQAIAQAIIEEAVPSIWC</sequence>
<dbReference type="Proteomes" id="UP000285060">
    <property type="component" value="Unassembled WGS sequence"/>
</dbReference>
<feature type="region of interest" description="Disordered" evidence="1">
    <location>
        <begin position="110"/>
        <end position="134"/>
    </location>
</feature>